<reference evidence="1 2" key="2">
    <citation type="journal article" date="2019" name="Int. J. Syst. Evol. Microbiol.">
        <title>Anaerobacillus isosaccharinicus sp. nov., an alkaliphilic bacterium which degrades isosaccharinic acid.</title>
        <authorList>
            <person name="Bassil N.M."/>
            <person name="Lloyd J.R."/>
        </authorList>
    </citation>
    <scope>NUCLEOTIDE SEQUENCE [LARGE SCALE GENOMIC DNA]</scope>
    <source>
        <strain evidence="1 2">NB2006</strain>
    </source>
</reference>
<dbReference type="EMBL" id="CP063356">
    <property type="protein sequence ID" value="XRP48503.1"/>
    <property type="molecule type" value="Genomic_DNA"/>
</dbReference>
<protein>
    <submittedName>
        <fullName evidence="1">Uncharacterized protein</fullName>
    </submittedName>
</protein>
<evidence type="ECO:0000313" key="2">
    <source>
        <dbReference type="Proteomes" id="UP000180175"/>
    </source>
</evidence>
<accession>A0AC62A4C3</accession>
<name>A0AC62A4C3_9BACI</name>
<organism evidence="1 2">
    <name type="scientific">Anaerobacillus isosaccharinicus</name>
    <dbReference type="NCBI Taxonomy" id="1532552"/>
    <lineage>
        <taxon>Bacteria</taxon>
        <taxon>Bacillati</taxon>
        <taxon>Bacillota</taxon>
        <taxon>Bacilli</taxon>
        <taxon>Bacillales</taxon>
        <taxon>Bacillaceae</taxon>
        <taxon>Anaerobacillus</taxon>
    </lineage>
</organism>
<evidence type="ECO:0000313" key="1">
    <source>
        <dbReference type="EMBL" id="XRP48503.1"/>
    </source>
</evidence>
<proteinExistence type="predicted"/>
<dbReference type="Proteomes" id="UP000180175">
    <property type="component" value="Chromosome"/>
</dbReference>
<reference evidence="1 2" key="1">
    <citation type="journal article" date="2017" name="Genome Announc.">
        <title>Draft Genome Sequences of Four Alkaliphilic Bacteria Belonging to the Anaerobacillus Genus.</title>
        <authorList>
            <person name="Bassil N.M."/>
            <person name="Lloyd J.R."/>
        </authorList>
    </citation>
    <scope>NUCLEOTIDE SEQUENCE [LARGE SCALE GENOMIC DNA]</scope>
    <source>
        <strain evidence="1 2">NB2006</strain>
    </source>
</reference>
<sequence length="44" mass="4929">MSYLTKPYPHGKLSEEVLELLKIGGKTGEILIPVEETDKEEKKG</sequence>
<gene>
    <name evidence="1" type="ORF">AWH56_26875</name>
</gene>
<keyword evidence="2" id="KW-1185">Reference proteome</keyword>